<dbReference type="RefSeq" id="XP_001836762.2">
    <property type="nucleotide sequence ID" value="XM_001836710.2"/>
</dbReference>
<sequence length="118" mass="13002">MNINKPSPSLPRLTPPLSSQQNLPSPVLTMTVLSKSDACMHYNNACEKLFGKTFPPTVHEINKSEFKAEVRVTFEDGVIKLLGEGAGTSKQIAKNLACSEAYNQLRVIFPEYNLPPLV</sequence>
<name>A8NVV5_COPC7</name>
<dbReference type="InParanoid" id="A8NVV5"/>
<dbReference type="Pfam" id="PF00035">
    <property type="entry name" value="dsrm"/>
    <property type="match status" value="1"/>
</dbReference>
<evidence type="ECO:0000256" key="1">
    <source>
        <dbReference type="SAM" id="MobiDB-lite"/>
    </source>
</evidence>
<reference evidence="3 4" key="1">
    <citation type="journal article" date="2010" name="Proc. Natl. Acad. Sci. U.S.A.">
        <title>Insights into evolution of multicellular fungi from the assembled chromosomes of the mushroom Coprinopsis cinerea (Coprinus cinereus).</title>
        <authorList>
            <person name="Stajich J.E."/>
            <person name="Wilke S.K."/>
            <person name="Ahren D."/>
            <person name="Au C.H."/>
            <person name="Birren B.W."/>
            <person name="Borodovsky M."/>
            <person name="Burns C."/>
            <person name="Canback B."/>
            <person name="Casselton L.A."/>
            <person name="Cheng C.K."/>
            <person name="Deng J."/>
            <person name="Dietrich F.S."/>
            <person name="Fargo D.C."/>
            <person name="Farman M.L."/>
            <person name="Gathman A.C."/>
            <person name="Goldberg J."/>
            <person name="Guigo R."/>
            <person name="Hoegger P.J."/>
            <person name="Hooker J.B."/>
            <person name="Huggins A."/>
            <person name="James T.Y."/>
            <person name="Kamada T."/>
            <person name="Kilaru S."/>
            <person name="Kodira C."/>
            <person name="Kues U."/>
            <person name="Kupfer D."/>
            <person name="Kwan H.S."/>
            <person name="Lomsadze A."/>
            <person name="Li W."/>
            <person name="Lilly W.W."/>
            <person name="Ma L.J."/>
            <person name="Mackey A.J."/>
            <person name="Manning G."/>
            <person name="Martin F."/>
            <person name="Muraguchi H."/>
            <person name="Natvig D.O."/>
            <person name="Palmerini H."/>
            <person name="Ramesh M.A."/>
            <person name="Rehmeyer C.J."/>
            <person name="Roe B.A."/>
            <person name="Shenoy N."/>
            <person name="Stanke M."/>
            <person name="Ter-Hovhannisyan V."/>
            <person name="Tunlid A."/>
            <person name="Velagapudi R."/>
            <person name="Vision T.J."/>
            <person name="Zeng Q."/>
            <person name="Zolan M.E."/>
            <person name="Pukkila P.J."/>
        </authorList>
    </citation>
    <scope>NUCLEOTIDE SEQUENCE [LARGE SCALE GENOMIC DNA]</scope>
    <source>
        <strain evidence="4">Okayama-7 / 130 / ATCC MYA-4618 / FGSC 9003</strain>
    </source>
</reference>
<dbReference type="KEGG" id="cci:CC1G_04075"/>
<dbReference type="AlphaFoldDB" id="A8NVV5"/>
<dbReference type="VEuPathDB" id="FungiDB:CC1G_04075"/>
<accession>A8NVV5</accession>
<evidence type="ECO:0000313" key="3">
    <source>
        <dbReference type="EMBL" id="EAU84979.2"/>
    </source>
</evidence>
<dbReference type="EMBL" id="AACS02000004">
    <property type="protein sequence ID" value="EAU84979.2"/>
    <property type="molecule type" value="Genomic_DNA"/>
</dbReference>
<feature type="region of interest" description="Disordered" evidence="1">
    <location>
        <begin position="1"/>
        <end position="22"/>
    </location>
</feature>
<feature type="domain" description="DRBM" evidence="2">
    <location>
        <begin position="58"/>
        <end position="105"/>
    </location>
</feature>
<organism evidence="3 4">
    <name type="scientific">Coprinopsis cinerea (strain Okayama-7 / 130 / ATCC MYA-4618 / FGSC 9003)</name>
    <name type="common">Inky cap fungus</name>
    <name type="synonym">Hormographiella aspergillata</name>
    <dbReference type="NCBI Taxonomy" id="240176"/>
    <lineage>
        <taxon>Eukaryota</taxon>
        <taxon>Fungi</taxon>
        <taxon>Dikarya</taxon>
        <taxon>Basidiomycota</taxon>
        <taxon>Agaricomycotina</taxon>
        <taxon>Agaricomycetes</taxon>
        <taxon>Agaricomycetidae</taxon>
        <taxon>Agaricales</taxon>
        <taxon>Agaricineae</taxon>
        <taxon>Psathyrellaceae</taxon>
        <taxon>Coprinopsis</taxon>
    </lineage>
</organism>
<comment type="caution">
    <text evidence="3">The sequence shown here is derived from an EMBL/GenBank/DDBJ whole genome shotgun (WGS) entry which is preliminary data.</text>
</comment>
<evidence type="ECO:0000259" key="2">
    <source>
        <dbReference type="Pfam" id="PF00035"/>
    </source>
</evidence>
<proteinExistence type="predicted"/>
<dbReference type="Gene3D" id="3.30.160.20">
    <property type="match status" value="1"/>
</dbReference>
<dbReference type="GeneID" id="6013314"/>
<dbReference type="OrthoDB" id="3110201at2759"/>
<dbReference type="InterPro" id="IPR014720">
    <property type="entry name" value="dsRBD_dom"/>
</dbReference>
<gene>
    <name evidence="3" type="ORF">CC1G_04075</name>
</gene>
<keyword evidence="4" id="KW-1185">Reference proteome</keyword>
<protein>
    <recommendedName>
        <fullName evidence="2">DRBM domain-containing protein</fullName>
    </recommendedName>
</protein>
<dbReference type="HOGENOM" id="CLU_2073016_0_0_1"/>
<dbReference type="SUPFAM" id="SSF54768">
    <property type="entry name" value="dsRNA-binding domain-like"/>
    <property type="match status" value="1"/>
</dbReference>
<dbReference type="Proteomes" id="UP000001861">
    <property type="component" value="Unassembled WGS sequence"/>
</dbReference>
<evidence type="ECO:0000313" key="4">
    <source>
        <dbReference type="Proteomes" id="UP000001861"/>
    </source>
</evidence>